<dbReference type="Gramene" id="rna9691">
    <property type="protein sequence ID" value="RHN73819.1"/>
    <property type="gene ID" value="gene9691"/>
</dbReference>
<reference evidence="2" key="1">
    <citation type="journal article" date="2018" name="Nat. Plants">
        <title>Whole-genome landscape of Medicago truncatula symbiotic genes.</title>
        <authorList>
            <person name="Pecrix Y."/>
            <person name="Staton S.E."/>
            <person name="Sallet E."/>
            <person name="Lelandais-Briere C."/>
            <person name="Moreau S."/>
            <person name="Carrere S."/>
            <person name="Blein T."/>
            <person name="Jardinaud M.F."/>
            <person name="Latrasse D."/>
            <person name="Zouine M."/>
            <person name="Zahm M."/>
            <person name="Kreplak J."/>
            <person name="Mayjonade B."/>
            <person name="Satge C."/>
            <person name="Perez M."/>
            <person name="Cauet S."/>
            <person name="Marande W."/>
            <person name="Chantry-Darmon C."/>
            <person name="Lopez-Roques C."/>
            <person name="Bouchez O."/>
            <person name="Berard A."/>
            <person name="Debelle F."/>
            <person name="Munos S."/>
            <person name="Bendahmane A."/>
            <person name="Berges H."/>
            <person name="Niebel A."/>
            <person name="Buitink J."/>
            <person name="Frugier F."/>
            <person name="Benhamed M."/>
            <person name="Crespi M."/>
            <person name="Gouzy J."/>
            <person name="Gamas P."/>
        </authorList>
    </citation>
    <scope>NUCLEOTIDE SEQUENCE [LARGE SCALE GENOMIC DNA]</scope>
    <source>
        <strain evidence="2">cv. Jemalong A17</strain>
    </source>
</reference>
<dbReference type="Proteomes" id="UP000265566">
    <property type="component" value="Chromosome 2"/>
</dbReference>
<sequence length="55" mass="5861">MFKIRCQRKVHGCENGIGLGSSCTVETISAPRCGGHSLTCRIVNNAPQTPPALHL</sequence>
<evidence type="ECO:0000313" key="2">
    <source>
        <dbReference type="Proteomes" id="UP000265566"/>
    </source>
</evidence>
<comment type="caution">
    <text evidence="1">The sequence shown here is derived from an EMBL/GenBank/DDBJ whole genome shotgun (WGS) entry which is preliminary data.</text>
</comment>
<name>A0A396J6K2_MEDTR</name>
<evidence type="ECO:0000313" key="1">
    <source>
        <dbReference type="EMBL" id="RHN73819.1"/>
    </source>
</evidence>
<protein>
    <submittedName>
        <fullName evidence="1">Uncharacterized protein</fullName>
    </submittedName>
</protein>
<gene>
    <name evidence="1" type="ORF">MtrunA17_Chr2g0302671</name>
</gene>
<dbReference type="AlphaFoldDB" id="A0A396J6K2"/>
<dbReference type="EMBL" id="PSQE01000002">
    <property type="protein sequence ID" value="RHN73819.1"/>
    <property type="molecule type" value="Genomic_DNA"/>
</dbReference>
<accession>A0A396J6K2</accession>
<proteinExistence type="predicted"/>
<organism evidence="1 2">
    <name type="scientific">Medicago truncatula</name>
    <name type="common">Barrel medic</name>
    <name type="synonym">Medicago tribuloides</name>
    <dbReference type="NCBI Taxonomy" id="3880"/>
    <lineage>
        <taxon>Eukaryota</taxon>
        <taxon>Viridiplantae</taxon>
        <taxon>Streptophyta</taxon>
        <taxon>Embryophyta</taxon>
        <taxon>Tracheophyta</taxon>
        <taxon>Spermatophyta</taxon>
        <taxon>Magnoliopsida</taxon>
        <taxon>eudicotyledons</taxon>
        <taxon>Gunneridae</taxon>
        <taxon>Pentapetalae</taxon>
        <taxon>rosids</taxon>
        <taxon>fabids</taxon>
        <taxon>Fabales</taxon>
        <taxon>Fabaceae</taxon>
        <taxon>Papilionoideae</taxon>
        <taxon>50 kb inversion clade</taxon>
        <taxon>NPAAA clade</taxon>
        <taxon>Hologalegina</taxon>
        <taxon>IRL clade</taxon>
        <taxon>Trifolieae</taxon>
        <taxon>Medicago</taxon>
    </lineage>
</organism>